<evidence type="ECO:0000313" key="2">
    <source>
        <dbReference type="EMBL" id="RXK86938.1"/>
    </source>
</evidence>
<dbReference type="OrthoDB" id="638836at2"/>
<proteinExistence type="predicted"/>
<evidence type="ECO:0000256" key="1">
    <source>
        <dbReference type="SAM" id="SignalP"/>
    </source>
</evidence>
<dbReference type="EMBL" id="SDHZ01000001">
    <property type="protein sequence ID" value="RXK86938.1"/>
    <property type="molecule type" value="Genomic_DNA"/>
</dbReference>
<name>A0A4Q1DD92_9BACT</name>
<dbReference type="Proteomes" id="UP000290545">
    <property type="component" value="Unassembled WGS sequence"/>
</dbReference>
<dbReference type="RefSeq" id="WP_129002687.1">
    <property type="nucleotide sequence ID" value="NZ_SDHZ01000001.1"/>
</dbReference>
<protein>
    <recommendedName>
        <fullName evidence="4">Porin</fullName>
    </recommendedName>
</protein>
<evidence type="ECO:0008006" key="4">
    <source>
        <dbReference type="Google" id="ProtNLM"/>
    </source>
</evidence>
<sequence length="457" mass="50297">MKLQKKSLSALLVLSIGLLPAALNAQVLPKIDNMRSYGQQGINVFEDPKDTVTTPFEGIRFRLGAGFTQQFQNLKHKNPDALNNNVGQYVADPGTTIVGNKLRPITSGFQLAQANLFMDAQLADGIRLNVTSYMSSKHHNEFWVKGGFIQFDKLPFEGKFWDDLMKIATIKVGHYEVNYGDAHYRRSDGGQALWNPFMENNIIDAFSTEIGGEVLLRKNGLFGMVAVTNGLLRGGVDSLFAASNPDGKLKKQPSIILKAGFDKKLSQDLRVRVSGSYYGNQSSGASTLYSGDRSGSNYQNVMEKNMNNASGTQGSAFLASGRLDPGFGKKVNAFMFNGLVKYQGLEVFGTYETAAGRTAAETKDRNFNQYAVDVIYRFLQNEKLFVGGRYNAVSAELRGIANKVKVDRVAFAGGWFLTPNVLLKGEYVIQKYKDFPPADYRAGGKFNGYVIEAVVGF</sequence>
<feature type="chain" id="PRO_5020819788" description="Porin" evidence="1">
    <location>
        <begin position="26"/>
        <end position="457"/>
    </location>
</feature>
<comment type="caution">
    <text evidence="2">The sequence shown here is derived from an EMBL/GenBank/DDBJ whole genome shotgun (WGS) entry which is preliminary data.</text>
</comment>
<dbReference type="InterPro" id="IPR023614">
    <property type="entry name" value="Porin_dom_sf"/>
</dbReference>
<keyword evidence="1" id="KW-0732">Signal</keyword>
<keyword evidence="3" id="KW-1185">Reference proteome</keyword>
<reference evidence="2 3" key="1">
    <citation type="submission" date="2019-01" db="EMBL/GenBank/DDBJ databases">
        <title>Filimonas sp. strain TTM-71.</title>
        <authorList>
            <person name="Chen W.-M."/>
        </authorList>
    </citation>
    <scope>NUCLEOTIDE SEQUENCE [LARGE SCALE GENOMIC DNA]</scope>
    <source>
        <strain evidence="2 3">TTM-71</strain>
    </source>
</reference>
<dbReference type="Gene3D" id="2.40.160.10">
    <property type="entry name" value="Porin"/>
    <property type="match status" value="1"/>
</dbReference>
<feature type="signal peptide" evidence="1">
    <location>
        <begin position="1"/>
        <end position="25"/>
    </location>
</feature>
<organism evidence="2 3">
    <name type="scientific">Filimonas effusa</name>
    <dbReference type="NCBI Taxonomy" id="2508721"/>
    <lineage>
        <taxon>Bacteria</taxon>
        <taxon>Pseudomonadati</taxon>
        <taxon>Bacteroidota</taxon>
        <taxon>Chitinophagia</taxon>
        <taxon>Chitinophagales</taxon>
        <taxon>Chitinophagaceae</taxon>
        <taxon>Filimonas</taxon>
    </lineage>
</organism>
<dbReference type="AlphaFoldDB" id="A0A4Q1DD92"/>
<evidence type="ECO:0000313" key="3">
    <source>
        <dbReference type="Proteomes" id="UP000290545"/>
    </source>
</evidence>
<dbReference type="SUPFAM" id="SSF56935">
    <property type="entry name" value="Porins"/>
    <property type="match status" value="1"/>
</dbReference>
<gene>
    <name evidence="2" type="ORF">ESB13_09175</name>
</gene>
<accession>A0A4Q1DD92</accession>